<dbReference type="Pfam" id="PF09356">
    <property type="entry name" value="Phage_BR0599"/>
    <property type="match status" value="1"/>
</dbReference>
<feature type="domain" description="Bacteriophage phiJL001 Gp84 C-terminal" evidence="1">
    <location>
        <begin position="191"/>
        <end position="273"/>
    </location>
</feature>
<proteinExistence type="predicted"/>
<dbReference type="EMBL" id="FOXA01000007">
    <property type="protein sequence ID" value="SFP48771.1"/>
    <property type="molecule type" value="Genomic_DNA"/>
</dbReference>
<evidence type="ECO:0000259" key="1">
    <source>
        <dbReference type="Pfam" id="PF09356"/>
    </source>
</evidence>
<evidence type="ECO:0000313" key="2">
    <source>
        <dbReference type="EMBL" id="SFP48771.1"/>
    </source>
</evidence>
<dbReference type="Pfam" id="PF09931">
    <property type="entry name" value="Phage_phiJL001_Gp84_N"/>
    <property type="match status" value="1"/>
</dbReference>
<organism evidence="2 3">
    <name type="scientific">Tranquillimonas alkanivorans</name>
    <dbReference type="NCBI Taxonomy" id="441119"/>
    <lineage>
        <taxon>Bacteria</taxon>
        <taxon>Pseudomonadati</taxon>
        <taxon>Pseudomonadota</taxon>
        <taxon>Alphaproteobacteria</taxon>
        <taxon>Rhodobacterales</taxon>
        <taxon>Roseobacteraceae</taxon>
        <taxon>Tranquillimonas</taxon>
    </lineage>
</organism>
<dbReference type="NCBIfam" id="TIGR02218">
    <property type="entry name" value="phg_TIGR02218"/>
    <property type="match status" value="1"/>
</dbReference>
<evidence type="ECO:0000313" key="3">
    <source>
        <dbReference type="Proteomes" id="UP000199356"/>
    </source>
</evidence>
<name>A0A1I5QRW2_9RHOB</name>
<dbReference type="RefSeq" id="WP_093421315.1">
    <property type="nucleotide sequence ID" value="NZ_FOXA01000007.1"/>
</dbReference>
<dbReference type="STRING" id="441119.SAMN04488047_10771"/>
<reference evidence="2 3" key="1">
    <citation type="submission" date="2016-10" db="EMBL/GenBank/DDBJ databases">
        <authorList>
            <person name="de Groot N.N."/>
        </authorList>
    </citation>
    <scope>NUCLEOTIDE SEQUENCE [LARGE SCALE GENOMIC DNA]</scope>
    <source>
        <strain evidence="2 3">DSM 19547</strain>
    </source>
</reference>
<dbReference type="InterPro" id="IPR018964">
    <property type="entry name" value="Phage_phiJL001_Gp84_C"/>
</dbReference>
<protein>
    <recommendedName>
        <fullName evidence="1">Bacteriophage phiJL001 Gp84 C-terminal domain-containing protein</fullName>
    </recommendedName>
</protein>
<sequence length="291" mass="31806">MSGGLRAHLESGTTTLCRCWRVMRRDGVAFGFTDHDVALAFDGMEFRPSDGLSARALEETTGLAVNNTEALGVLSDDAIREADVLAGRFDGAEVLAWLVNWAAPEERVLRFRGTLGEIRRVGASFRAELRGLTEALNQPRGRVFQGDCPAVLGDGACRVDLSAPGYSVEAEVRGVEGVSLRFDPLSGYADRWFEKGRLRVLSGAAEGLEEVVKNDRLEGSGRKVELWDALKAEVAVGDRVRLEAGCDKRAETCRLKFDNFLNFRGFPHLPGEDWLMAYPTRAGVNDGGRLS</sequence>
<dbReference type="OrthoDB" id="1633386at2"/>
<accession>A0A1I5QRW2</accession>
<gene>
    <name evidence="2" type="ORF">SAMN04488047_10771</name>
</gene>
<keyword evidence="3" id="KW-1185">Reference proteome</keyword>
<dbReference type="Proteomes" id="UP000199356">
    <property type="component" value="Unassembled WGS sequence"/>
</dbReference>
<dbReference type="InterPro" id="IPR011928">
    <property type="entry name" value="Phage_phiJL001_Gp84"/>
</dbReference>
<dbReference type="AlphaFoldDB" id="A0A1I5QRW2"/>